<dbReference type="Proteomes" id="UP000622890">
    <property type="component" value="Unassembled WGS sequence"/>
</dbReference>
<dbReference type="NCBIfam" id="TIGR00573">
    <property type="entry name" value="dnaq"/>
    <property type="match status" value="1"/>
</dbReference>
<dbReference type="InterPro" id="IPR013520">
    <property type="entry name" value="Ribonucl_H"/>
</dbReference>
<evidence type="ECO:0000256" key="4">
    <source>
        <dbReference type="ARBA" id="ARBA00049244"/>
    </source>
</evidence>
<dbReference type="InterPro" id="IPR012337">
    <property type="entry name" value="RNaseH-like_sf"/>
</dbReference>
<sequence length="238" mass="26452">MGRWFATTCPGLTADIALDETIRTEDSSLELATEECTVEIVAVIDFETTGLSPAQGDRATEIAAVLLEDGKVVDRYQSLMNAGVRIPSYIEGLTGISDAMVRKAPKAAEVMREVSDFVGDYPLVAHNASFDCKFWDAELERINRKRPQQFACSMLLSRRLFPQAPSHKLGTLVEYANLPVAGRYHRALADAEMAASLLAKLIEELCNRYEVSKVSHDLLCKIQRTPKHKVGRCIQQHQ</sequence>
<dbReference type="AlphaFoldDB" id="A0A934SYG5"/>
<accession>A0A934SYG5</accession>
<dbReference type="GO" id="GO:0003677">
    <property type="term" value="F:DNA binding"/>
    <property type="evidence" value="ECO:0007669"/>
    <property type="project" value="InterPro"/>
</dbReference>
<proteinExistence type="predicted"/>
<keyword evidence="6" id="KW-0378">Hydrolase</keyword>
<dbReference type="EMBL" id="JAEPBG010000011">
    <property type="protein sequence ID" value="MBK4737346.1"/>
    <property type="molecule type" value="Genomic_DNA"/>
</dbReference>
<reference evidence="6" key="1">
    <citation type="submission" date="2021-01" db="EMBL/GenBank/DDBJ databases">
        <title>Genome sequence of strain Noviherbaspirillum sp. DKR-6.</title>
        <authorList>
            <person name="Chaudhary D.K."/>
        </authorList>
    </citation>
    <scope>NUCLEOTIDE SEQUENCE</scope>
    <source>
        <strain evidence="6">DKR-6</strain>
    </source>
</reference>
<dbReference type="SUPFAM" id="SSF53098">
    <property type="entry name" value="Ribonuclease H-like"/>
    <property type="match status" value="1"/>
</dbReference>
<dbReference type="FunFam" id="3.30.420.10:FF:000045">
    <property type="entry name" value="3'-5' exonuclease DinG"/>
    <property type="match status" value="1"/>
</dbReference>
<comment type="catalytic activity">
    <reaction evidence="4">
        <text>DNA(n) + a 2'-deoxyribonucleoside 5'-triphosphate = DNA(n+1) + diphosphate</text>
        <dbReference type="Rhea" id="RHEA:22508"/>
        <dbReference type="Rhea" id="RHEA-COMP:17339"/>
        <dbReference type="Rhea" id="RHEA-COMP:17340"/>
        <dbReference type="ChEBI" id="CHEBI:33019"/>
        <dbReference type="ChEBI" id="CHEBI:61560"/>
        <dbReference type="ChEBI" id="CHEBI:173112"/>
        <dbReference type="EC" id="2.7.7.7"/>
    </reaction>
</comment>
<dbReference type="InterPro" id="IPR036397">
    <property type="entry name" value="RNaseH_sf"/>
</dbReference>
<dbReference type="Pfam" id="PF00929">
    <property type="entry name" value="RNase_T"/>
    <property type="match status" value="1"/>
</dbReference>
<keyword evidence="7" id="KW-1185">Reference proteome</keyword>
<dbReference type="EC" id="2.7.7.7" evidence="1"/>
<comment type="subunit">
    <text evidence="3">DNA polymerase III contains a core (composed of alpha, epsilon and theta chains) that associates with a tau subunit. This core dimerizes to form the POLIII' complex. PolIII' associates with the gamma complex (composed of gamma, delta, delta', psi and chi chains) and with the beta chain to form the complete DNA polymerase III complex.</text>
</comment>
<evidence type="ECO:0000256" key="3">
    <source>
        <dbReference type="ARBA" id="ARBA00026073"/>
    </source>
</evidence>
<dbReference type="GO" id="GO:0045004">
    <property type="term" value="P:DNA replication proofreading"/>
    <property type="evidence" value="ECO:0007669"/>
    <property type="project" value="TreeGrafter"/>
</dbReference>
<evidence type="ECO:0000313" key="6">
    <source>
        <dbReference type="EMBL" id="MBK4737346.1"/>
    </source>
</evidence>
<dbReference type="SMART" id="SM00479">
    <property type="entry name" value="EXOIII"/>
    <property type="match status" value="1"/>
</dbReference>
<dbReference type="CDD" id="cd06127">
    <property type="entry name" value="DEDDh"/>
    <property type="match status" value="1"/>
</dbReference>
<dbReference type="GO" id="GO:0003887">
    <property type="term" value="F:DNA-directed DNA polymerase activity"/>
    <property type="evidence" value="ECO:0007669"/>
    <property type="project" value="UniProtKB-EC"/>
</dbReference>
<evidence type="ECO:0000256" key="2">
    <source>
        <dbReference type="ARBA" id="ARBA00025483"/>
    </source>
</evidence>
<evidence type="ECO:0000259" key="5">
    <source>
        <dbReference type="SMART" id="SM00479"/>
    </source>
</evidence>
<protein>
    <recommendedName>
        <fullName evidence="1">DNA-directed DNA polymerase</fullName>
        <ecNumber evidence="1">2.7.7.7</ecNumber>
    </recommendedName>
</protein>
<keyword evidence="6" id="KW-0269">Exonuclease</keyword>
<feature type="domain" description="Exonuclease" evidence="5">
    <location>
        <begin position="40"/>
        <end position="207"/>
    </location>
</feature>
<dbReference type="PANTHER" id="PTHR30231:SF37">
    <property type="entry name" value="EXODEOXYRIBONUCLEASE 10"/>
    <property type="match status" value="1"/>
</dbReference>
<organism evidence="6 7">
    <name type="scientific">Noviherbaspirillum pedocola</name>
    <dbReference type="NCBI Taxonomy" id="2801341"/>
    <lineage>
        <taxon>Bacteria</taxon>
        <taxon>Pseudomonadati</taxon>
        <taxon>Pseudomonadota</taxon>
        <taxon>Betaproteobacteria</taxon>
        <taxon>Burkholderiales</taxon>
        <taxon>Oxalobacteraceae</taxon>
        <taxon>Noviherbaspirillum</taxon>
    </lineage>
</organism>
<comment type="caution">
    <text evidence="6">The sequence shown here is derived from an EMBL/GenBank/DDBJ whole genome shotgun (WGS) entry which is preliminary data.</text>
</comment>
<name>A0A934SYG5_9BURK</name>
<dbReference type="InterPro" id="IPR006054">
    <property type="entry name" value="DnaQ"/>
</dbReference>
<dbReference type="PANTHER" id="PTHR30231">
    <property type="entry name" value="DNA POLYMERASE III SUBUNIT EPSILON"/>
    <property type="match status" value="1"/>
</dbReference>
<dbReference type="GO" id="GO:0005829">
    <property type="term" value="C:cytosol"/>
    <property type="evidence" value="ECO:0007669"/>
    <property type="project" value="TreeGrafter"/>
</dbReference>
<comment type="function">
    <text evidence="2">DNA polymerase III is a complex, multichain enzyme responsible for most of the replicative synthesis in bacteria. The epsilon subunit contain the editing function and is a proofreading 3'-5' exonuclease.</text>
</comment>
<evidence type="ECO:0000313" key="7">
    <source>
        <dbReference type="Proteomes" id="UP000622890"/>
    </source>
</evidence>
<gene>
    <name evidence="6" type="ORF">JJB74_22225</name>
</gene>
<dbReference type="Gene3D" id="3.30.420.10">
    <property type="entry name" value="Ribonuclease H-like superfamily/Ribonuclease H"/>
    <property type="match status" value="1"/>
</dbReference>
<keyword evidence="6" id="KW-0540">Nuclease</keyword>
<evidence type="ECO:0000256" key="1">
    <source>
        <dbReference type="ARBA" id="ARBA00012417"/>
    </source>
</evidence>
<dbReference type="GO" id="GO:0008408">
    <property type="term" value="F:3'-5' exonuclease activity"/>
    <property type="evidence" value="ECO:0007669"/>
    <property type="project" value="TreeGrafter"/>
</dbReference>